<feature type="domain" description="Protein export membrane protein SecD/SecF C-terminal" evidence="13">
    <location>
        <begin position="118"/>
        <end position="295"/>
    </location>
</feature>
<dbReference type="HAMAP" id="MF_01464_B">
    <property type="entry name" value="SecF_B"/>
    <property type="match status" value="1"/>
</dbReference>
<keyword evidence="8 12" id="KW-0472">Membrane</keyword>
<dbReference type="GO" id="GO:0005886">
    <property type="term" value="C:plasma membrane"/>
    <property type="evidence" value="ECO:0007669"/>
    <property type="project" value="UniProtKB-SubCell"/>
</dbReference>
<keyword evidence="7 12" id="KW-0811">Translocation</keyword>
<evidence type="ECO:0000256" key="10">
    <source>
        <dbReference type="ARBA" id="ARBA00060856"/>
    </source>
</evidence>
<feature type="transmembrane region" description="Helical" evidence="12">
    <location>
        <begin position="233"/>
        <end position="259"/>
    </location>
</feature>
<dbReference type="InterPro" id="IPR022645">
    <property type="entry name" value="SecD/SecF_bac"/>
</dbReference>
<dbReference type="InterPro" id="IPR022813">
    <property type="entry name" value="SecD/SecF_arch_bac"/>
</dbReference>
<feature type="transmembrane region" description="Helical" evidence="12">
    <location>
        <begin position="193"/>
        <end position="212"/>
    </location>
</feature>
<evidence type="ECO:0000256" key="9">
    <source>
        <dbReference type="ARBA" id="ARBA00059018"/>
    </source>
</evidence>
<evidence type="ECO:0000313" key="15">
    <source>
        <dbReference type="Proteomes" id="UP000095087"/>
    </source>
</evidence>
<dbReference type="GO" id="GO:0043952">
    <property type="term" value="P:protein transport by the Sec complex"/>
    <property type="evidence" value="ECO:0007669"/>
    <property type="project" value="UniProtKB-UniRule"/>
</dbReference>
<dbReference type="PANTHER" id="PTHR30081">
    <property type="entry name" value="PROTEIN-EXPORT MEMBRANE PROTEIN SEC"/>
    <property type="match status" value="1"/>
</dbReference>
<dbReference type="FunFam" id="1.20.1640.10:FF:000024">
    <property type="entry name" value="Multifunctional fusion protein"/>
    <property type="match status" value="1"/>
</dbReference>
<dbReference type="Pfam" id="PF07549">
    <property type="entry name" value="Sec_GG"/>
    <property type="match status" value="1"/>
</dbReference>
<evidence type="ECO:0000256" key="7">
    <source>
        <dbReference type="ARBA" id="ARBA00023010"/>
    </source>
</evidence>
<dbReference type="EMBL" id="MASI01000001">
    <property type="protein sequence ID" value="ODA68738.1"/>
    <property type="molecule type" value="Genomic_DNA"/>
</dbReference>
<dbReference type="Gene3D" id="1.20.1640.10">
    <property type="entry name" value="Multidrug efflux transporter AcrB transmembrane domain"/>
    <property type="match status" value="1"/>
</dbReference>
<organism evidence="14 15">
    <name type="scientific">Methyloligella halotolerans</name>
    <dbReference type="NCBI Taxonomy" id="1177755"/>
    <lineage>
        <taxon>Bacteria</taxon>
        <taxon>Pseudomonadati</taxon>
        <taxon>Pseudomonadota</taxon>
        <taxon>Alphaproteobacteria</taxon>
        <taxon>Hyphomicrobiales</taxon>
        <taxon>Hyphomicrobiaceae</taxon>
        <taxon>Methyloligella</taxon>
    </lineage>
</organism>
<comment type="caution">
    <text evidence="14">The sequence shown here is derived from an EMBL/GenBank/DDBJ whole genome shotgun (WGS) entry which is preliminary data.</text>
</comment>
<dbReference type="InterPro" id="IPR022646">
    <property type="entry name" value="SecD/SecF_CS"/>
</dbReference>
<keyword evidence="3 12" id="KW-1003">Cell membrane</keyword>
<evidence type="ECO:0000256" key="5">
    <source>
        <dbReference type="ARBA" id="ARBA00022927"/>
    </source>
</evidence>
<comment type="subunit">
    <text evidence="12">Forms a complex with SecD. Part of the essential Sec protein translocation apparatus which comprises SecA, SecYEG and auxiliary proteins SecDF-YajC and YidC.</text>
</comment>
<evidence type="ECO:0000256" key="4">
    <source>
        <dbReference type="ARBA" id="ARBA00022692"/>
    </source>
</evidence>
<evidence type="ECO:0000256" key="8">
    <source>
        <dbReference type="ARBA" id="ARBA00023136"/>
    </source>
</evidence>
<comment type="function">
    <text evidence="9 12">Part of the Sec protein translocase complex. Interacts with the SecYEG preprotein conducting channel. SecDF uses the proton motive force (PMF) to complete protein translocation after the ATP-dependent function of SecA.</text>
</comment>
<dbReference type="Pfam" id="PF02355">
    <property type="entry name" value="SecD_SecF_C"/>
    <property type="match status" value="1"/>
</dbReference>
<comment type="subcellular location">
    <subcellularLocation>
        <location evidence="1 12">Cell membrane</location>
        <topology evidence="1 12">Multi-pass membrane protein</topology>
    </subcellularLocation>
</comment>
<name>A0A1E2S331_9HYPH</name>
<keyword evidence="4 12" id="KW-0812">Transmembrane</keyword>
<feature type="transmembrane region" description="Helical" evidence="12">
    <location>
        <begin position="164"/>
        <end position="187"/>
    </location>
</feature>
<evidence type="ECO:0000256" key="2">
    <source>
        <dbReference type="ARBA" id="ARBA00022448"/>
    </source>
</evidence>
<dbReference type="NCBIfam" id="TIGR00916">
    <property type="entry name" value="2A0604s01"/>
    <property type="match status" value="1"/>
</dbReference>
<accession>A0A1E2S331</accession>
<dbReference type="GO" id="GO:0006605">
    <property type="term" value="P:protein targeting"/>
    <property type="evidence" value="ECO:0007669"/>
    <property type="project" value="UniProtKB-UniRule"/>
</dbReference>
<dbReference type="PRINTS" id="PR01755">
    <property type="entry name" value="SECFTRNLCASE"/>
</dbReference>
<gene>
    <name evidence="12" type="primary">secF</name>
    <name evidence="14" type="ORF">A7A08_00570</name>
</gene>
<dbReference type="AlphaFoldDB" id="A0A1E2S331"/>
<dbReference type="PATRIC" id="fig|1177755.3.peg.569"/>
<feature type="transmembrane region" description="Helical" evidence="12">
    <location>
        <begin position="21"/>
        <end position="41"/>
    </location>
</feature>
<keyword evidence="5 12" id="KW-0653">Protein transport</keyword>
<keyword evidence="2 12" id="KW-0813">Transport</keyword>
<evidence type="ECO:0000313" key="14">
    <source>
        <dbReference type="EMBL" id="ODA68738.1"/>
    </source>
</evidence>
<comment type="similarity">
    <text evidence="10">In the C-terminal section; belongs to the SecD/SecF family. SecF subfamily.</text>
</comment>
<dbReference type="GO" id="GO:0065002">
    <property type="term" value="P:intracellular protein transmembrane transport"/>
    <property type="evidence" value="ECO:0007669"/>
    <property type="project" value="UniProtKB-UniRule"/>
</dbReference>
<dbReference type="STRING" id="1177755.A7A08_00570"/>
<evidence type="ECO:0000256" key="11">
    <source>
        <dbReference type="ARBA" id="ARBA00061053"/>
    </source>
</evidence>
<comment type="similarity">
    <text evidence="12">Belongs to the SecD/SecF family. SecF subfamily.</text>
</comment>
<sequence length="316" mass="34617">MFRGFSFVPPDTKVDFVGMRGISFFVSALMMVLSLVALQTYGLNYGIDFEGGTLIEISTKSQEADLAELRSSLNALDIGEVQIQRFGAPNDVLIRIQEQGTEKAQAASVEKVKGVLGDTVDYRRVETVGPTVSSELIYMGTIAVVVAMLAILVYVWLRFEWQFAVAAIAALTHDVVGAIGLFCILQLEFNLAALAAILTIIGYSLNDTVVVFDRIRENLRKYRKLPMADLIDLAINETLSRTLLTHFTTFLAVLALYLWGGKVIENFNIAMLFGIIVGAYSSIFVAAPLLLILGMRRDWGASSTTKRPKSGMPASV</sequence>
<dbReference type="SUPFAM" id="SSF82866">
    <property type="entry name" value="Multidrug efflux transporter AcrB transmembrane domain"/>
    <property type="match status" value="1"/>
</dbReference>
<reference evidence="14 15" key="1">
    <citation type="submission" date="2016-07" db="EMBL/GenBank/DDBJ databases">
        <title>Draft genome sequence of Methyloligella halotolerans C2T (VKM B-2706T=CCUG 61687T=DSM 25045T), a halotolerant polyhydroxybutyrate accumulating methylotroph.</title>
        <authorList>
            <person name="Vasilenko O.V."/>
            <person name="Doronina N.V."/>
            <person name="Poroshina M.N."/>
            <person name="Tarlachkov S.V."/>
            <person name="Trotsenko Y.A."/>
        </authorList>
    </citation>
    <scope>NUCLEOTIDE SEQUENCE [LARGE SCALE GENOMIC DNA]</scope>
    <source>
        <strain evidence="14 15">VKM B-2706</strain>
    </source>
</reference>
<evidence type="ECO:0000256" key="3">
    <source>
        <dbReference type="ARBA" id="ARBA00022475"/>
    </source>
</evidence>
<evidence type="ECO:0000256" key="12">
    <source>
        <dbReference type="HAMAP-Rule" id="MF_01464"/>
    </source>
</evidence>
<dbReference type="InterPro" id="IPR055344">
    <property type="entry name" value="SecD_SecF_C_bact"/>
</dbReference>
<proteinExistence type="inferred from homology"/>
<dbReference type="InterPro" id="IPR048634">
    <property type="entry name" value="SecD_SecF_C"/>
</dbReference>
<keyword evidence="15" id="KW-1185">Reference proteome</keyword>
<evidence type="ECO:0000256" key="1">
    <source>
        <dbReference type="ARBA" id="ARBA00004651"/>
    </source>
</evidence>
<dbReference type="RefSeq" id="WP_069093981.1">
    <property type="nucleotide sequence ID" value="NZ_MASI01000001.1"/>
</dbReference>
<dbReference type="Proteomes" id="UP000095087">
    <property type="component" value="Unassembled WGS sequence"/>
</dbReference>
<feature type="transmembrane region" description="Helical" evidence="12">
    <location>
        <begin position="136"/>
        <end position="157"/>
    </location>
</feature>
<comment type="similarity">
    <text evidence="11">In the N-terminal section; belongs to the SecD/SecF family. SecD subfamily.</text>
</comment>
<dbReference type="InterPro" id="IPR005665">
    <property type="entry name" value="SecF_bac"/>
</dbReference>
<evidence type="ECO:0000256" key="6">
    <source>
        <dbReference type="ARBA" id="ARBA00022989"/>
    </source>
</evidence>
<dbReference type="PANTHER" id="PTHR30081:SF8">
    <property type="entry name" value="PROTEIN TRANSLOCASE SUBUNIT SECF"/>
    <property type="match status" value="1"/>
</dbReference>
<evidence type="ECO:0000259" key="13">
    <source>
        <dbReference type="Pfam" id="PF02355"/>
    </source>
</evidence>
<protein>
    <recommendedName>
        <fullName evidence="12">Protein-export membrane protein SecF</fullName>
    </recommendedName>
</protein>
<keyword evidence="6 12" id="KW-1133">Transmembrane helix</keyword>
<dbReference type="GO" id="GO:0015450">
    <property type="term" value="F:protein-transporting ATPase activity"/>
    <property type="evidence" value="ECO:0007669"/>
    <property type="project" value="InterPro"/>
</dbReference>
<feature type="transmembrane region" description="Helical" evidence="12">
    <location>
        <begin position="271"/>
        <end position="293"/>
    </location>
</feature>
<dbReference type="NCBIfam" id="TIGR00966">
    <property type="entry name" value="transloc_SecF"/>
    <property type="match status" value="1"/>
</dbReference>